<dbReference type="SUPFAM" id="SSF52833">
    <property type="entry name" value="Thioredoxin-like"/>
    <property type="match status" value="1"/>
</dbReference>
<evidence type="ECO:0000256" key="3">
    <source>
        <dbReference type="ARBA" id="ARBA00023157"/>
    </source>
</evidence>
<sequence>MKLQLLFYKILFLKVAGCLISVQLYAQSSKLIGHIKGLGNRPVVFGYLQKGSYKLDTVLANNDQSSYKPKRSDDGQIHLRISRSRYTSFWYEPGTLTVSDSIDKPYKLIFIGGPENTVLNQYRETIEWPYEEKKQSVSDSIKILLVEQERKDILSFIQDHPSARTSAHLLCWQTISNESLVDTYERLLKMLSSEVQATYQGKETARRLVVLRNQPVVGKTAPAFTLADTAGHTVSLAAYRGKYILLDFWGHWCSPCIKSFPRLKQLQQTYGERLVIIGIAAEYATDKPQWIRAIKTNDLNWLQVSELASDKGEVNTQYNITAFPIYLLLDKEGIVLERTLSIEQIEQKLTSLGNF</sequence>
<dbReference type="RefSeq" id="WP_381520563.1">
    <property type="nucleotide sequence ID" value="NZ_JBHULN010000003.1"/>
</dbReference>
<accession>A0ABW5LZI0</accession>
<dbReference type="PANTHER" id="PTHR42852:SF6">
    <property type="entry name" value="THIOL:DISULFIDE INTERCHANGE PROTEIN DSBE"/>
    <property type="match status" value="1"/>
</dbReference>
<dbReference type="InterPro" id="IPR013766">
    <property type="entry name" value="Thioredoxin_domain"/>
</dbReference>
<dbReference type="InterPro" id="IPR050553">
    <property type="entry name" value="Thioredoxin_ResA/DsbE_sf"/>
</dbReference>
<keyword evidence="2" id="KW-0201">Cytochrome c-type biogenesis</keyword>
<proteinExistence type="predicted"/>
<dbReference type="InterPro" id="IPR036249">
    <property type="entry name" value="Thioredoxin-like_sf"/>
</dbReference>
<organism evidence="6 7">
    <name type="scientific">Spirosoma soli</name>
    <dbReference type="NCBI Taxonomy" id="1770529"/>
    <lineage>
        <taxon>Bacteria</taxon>
        <taxon>Pseudomonadati</taxon>
        <taxon>Bacteroidota</taxon>
        <taxon>Cytophagia</taxon>
        <taxon>Cytophagales</taxon>
        <taxon>Cytophagaceae</taxon>
        <taxon>Spirosoma</taxon>
    </lineage>
</organism>
<comment type="caution">
    <text evidence="6">The sequence shown here is derived from an EMBL/GenBank/DDBJ whole genome shotgun (WGS) entry which is preliminary data.</text>
</comment>
<dbReference type="PANTHER" id="PTHR42852">
    <property type="entry name" value="THIOL:DISULFIDE INTERCHANGE PROTEIN DSBE"/>
    <property type="match status" value="1"/>
</dbReference>
<keyword evidence="3" id="KW-1015">Disulfide bond</keyword>
<keyword evidence="7" id="KW-1185">Reference proteome</keyword>
<dbReference type="CDD" id="cd02966">
    <property type="entry name" value="TlpA_like_family"/>
    <property type="match status" value="1"/>
</dbReference>
<protein>
    <submittedName>
        <fullName evidence="6">TlpA family protein disulfide reductase</fullName>
    </submittedName>
</protein>
<gene>
    <name evidence="6" type="ORF">ACFSUS_06100</name>
</gene>
<evidence type="ECO:0000256" key="4">
    <source>
        <dbReference type="ARBA" id="ARBA00023284"/>
    </source>
</evidence>
<feature type="domain" description="Thioredoxin" evidence="5">
    <location>
        <begin position="215"/>
        <end position="354"/>
    </location>
</feature>
<dbReference type="PROSITE" id="PS51352">
    <property type="entry name" value="THIOREDOXIN_2"/>
    <property type="match status" value="1"/>
</dbReference>
<evidence type="ECO:0000313" key="6">
    <source>
        <dbReference type="EMBL" id="MFD2570198.1"/>
    </source>
</evidence>
<evidence type="ECO:0000256" key="1">
    <source>
        <dbReference type="ARBA" id="ARBA00004196"/>
    </source>
</evidence>
<comment type="subcellular location">
    <subcellularLocation>
        <location evidence="1">Cell envelope</location>
    </subcellularLocation>
</comment>
<evidence type="ECO:0000313" key="7">
    <source>
        <dbReference type="Proteomes" id="UP001597469"/>
    </source>
</evidence>
<dbReference type="Proteomes" id="UP001597469">
    <property type="component" value="Unassembled WGS sequence"/>
</dbReference>
<dbReference type="InterPro" id="IPR000866">
    <property type="entry name" value="AhpC/TSA"/>
</dbReference>
<keyword evidence="4" id="KW-0676">Redox-active center</keyword>
<dbReference type="EMBL" id="JBHULN010000003">
    <property type="protein sequence ID" value="MFD2570198.1"/>
    <property type="molecule type" value="Genomic_DNA"/>
</dbReference>
<reference evidence="7" key="1">
    <citation type="journal article" date="2019" name="Int. J. Syst. Evol. Microbiol.">
        <title>The Global Catalogue of Microorganisms (GCM) 10K type strain sequencing project: providing services to taxonomists for standard genome sequencing and annotation.</title>
        <authorList>
            <consortium name="The Broad Institute Genomics Platform"/>
            <consortium name="The Broad Institute Genome Sequencing Center for Infectious Disease"/>
            <person name="Wu L."/>
            <person name="Ma J."/>
        </authorList>
    </citation>
    <scope>NUCLEOTIDE SEQUENCE [LARGE SCALE GENOMIC DNA]</scope>
    <source>
        <strain evidence="7">KCTC 42805</strain>
    </source>
</reference>
<evidence type="ECO:0000259" key="5">
    <source>
        <dbReference type="PROSITE" id="PS51352"/>
    </source>
</evidence>
<name>A0ABW5LZI0_9BACT</name>
<dbReference type="Pfam" id="PF00578">
    <property type="entry name" value="AhpC-TSA"/>
    <property type="match status" value="1"/>
</dbReference>
<dbReference type="Gene3D" id="3.40.30.10">
    <property type="entry name" value="Glutaredoxin"/>
    <property type="match status" value="1"/>
</dbReference>
<evidence type="ECO:0000256" key="2">
    <source>
        <dbReference type="ARBA" id="ARBA00022748"/>
    </source>
</evidence>